<evidence type="ECO:0000313" key="3">
    <source>
        <dbReference type="Proteomes" id="UP000077002"/>
    </source>
</evidence>
<feature type="region of interest" description="Disordered" evidence="1">
    <location>
        <begin position="105"/>
        <end position="137"/>
    </location>
</feature>
<proteinExistence type="predicted"/>
<dbReference type="Pfam" id="PF07543">
    <property type="entry name" value="PGA2"/>
    <property type="match status" value="1"/>
</dbReference>
<dbReference type="OrthoDB" id="4159320at2759"/>
<comment type="caution">
    <text evidence="2">The sequence shown here is derived from an EMBL/GenBank/DDBJ whole genome shotgun (WGS) entry which is preliminary data.</text>
</comment>
<dbReference type="GeneID" id="34599368"/>
<dbReference type="AlphaFoldDB" id="A0A177FCI5"/>
<dbReference type="Proteomes" id="UP000077002">
    <property type="component" value="Unassembled WGS sequence"/>
</dbReference>
<reference evidence="2 3" key="1">
    <citation type="submission" date="2016-03" db="EMBL/GenBank/DDBJ databases">
        <title>Draft genome sequence of the Fonsecaea monophora CBS 269.37.</title>
        <authorList>
            <person name="Bombassaro A."/>
            <person name="Vinicius W.A."/>
            <person name="De Hoog S."/>
            <person name="Sun J."/>
            <person name="Souza E.M."/>
            <person name="Raittz R.T."/>
            <person name="Costa F."/>
            <person name="Leao A.C."/>
            <person name="Tadra-Sfeir M.Z."/>
            <person name="Baura V."/>
            <person name="Balsanelli E."/>
            <person name="Pedrosa F.O."/>
            <person name="Moreno L.F."/>
            <person name="Steffens M.B."/>
            <person name="Xi L."/>
            <person name="Bocca A.L."/>
            <person name="Felipe M.S."/>
            <person name="Teixeira M."/>
            <person name="Telles Filho F.Q."/>
            <person name="Azevedo C.M."/>
            <person name="Gomes R."/>
            <person name="Vicente V.A."/>
        </authorList>
    </citation>
    <scope>NUCLEOTIDE SEQUENCE [LARGE SCALE GENOMIC DNA]</scope>
    <source>
        <strain evidence="2 3">CBS 269.37</strain>
    </source>
</reference>
<name>A0A177FCI5_9EURO</name>
<protein>
    <submittedName>
        <fullName evidence="2">Uncharacterized protein</fullName>
    </submittedName>
</protein>
<dbReference type="InterPro" id="IPR011431">
    <property type="entry name" value="Trafficking_Pga2"/>
</dbReference>
<keyword evidence="3" id="KW-1185">Reference proteome</keyword>
<gene>
    <name evidence="2" type="ORF">AYO21_04198</name>
</gene>
<dbReference type="EMBL" id="LVKK01000023">
    <property type="protein sequence ID" value="OAG41496.1"/>
    <property type="molecule type" value="Genomic_DNA"/>
</dbReference>
<evidence type="ECO:0000313" key="2">
    <source>
        <dbReference type="EMBL" id="OAG41496.1"/>
    </source>
</evidence>
<organism evidence="2 3">
    <name type="scientific">Fonsecaea monophora</name>
    <dbReference type="NCBI Taxonomy" id="254056"/>
    <lineage>
        <taxon>Eukaryota</taxon>
        <taxon>Fungi</taxon>
        <taxon>Dikarya</taxon>
        <taxon>Ascomycota</taxon>
        <taxon>Pezizomycotina</taxon>
        <taxon>Eurotiomycetes</taxon>
        <taxon>Chaetothyriomycetidae</taxon>
        <taxon>Chaetothyriales</taxon>
        <taxon>Herpotrichiellaceae</taxon>
        <taxon>Fonsecaea</taxon>
    </lineage>
</organism>
<accession>A0A177FCI5</accession>
<evidence type="ECO:0000256" key="1">
    <source>
        <dbReference type="SAM" id="MobiDB-lite"/>
    </source>
</evidence>
<sequence length="137" mass="14914">MSNFTFPDIPTLLEPYIPPALQAYFTRQNLQAVVRVIVGISTYILFRPHLESLFRKVTGTPDRREEEARVRVEYLRQQQEAVAAVAGGQGKSVGIVGKDGKIYQVVPPQGGQQHQQAAGGGGKNEKGGRRKGGKGKA</sequence>
<feature type="compositionally biased region" description="Low complexity" evidence="1">
    <location>
        <begin position="105"/>
        <end position="117"/>
    </location>
</feature>
<dbReference type="RefSeq" id="XP_022513448.1">
    <property type="nucleotide sequence ID" value="XM_022654171.1"/>
</dbReference>
<feature type="compositionally biased region" description="Basic residues" evidence="1">
    <location>
        <begin position="128"/>
        <end position="137"/>
    </location>
</feature>